<dbReference type="Proteomes" id="UP001289615">
    <property type="component" value="Unassembled WGS sequence"/>
</dbReference>
<reference evidence="1 2" key="1">
    <citation type="submission" date="2023-12" db="EMBL/GenBank/DDBJ databases">
        <title>Genome comparison identifies genes involved in endophytic behavior of Lysinibacillus irui and provides insights into its role as a plant-growth promoting bacterium.</title>
        <authorList>
            <person name="Hilario S."/>
            <person name="Matos I."/>
            <person name="Goncalves M.F.M."/>
            <person name="Pardo C.A."/>
            <person name="Santos M.J."/>
        </authorList>
    </citation>
    <scope>NUCLEOTIDE SEQUENCE [LARGE SCALE GENOMIC DNA]</scope>
    <source>
        <strain evidence="1 2">B3</strain>
    </source>
</reference>
<keyword evidence="2" id="KW-1185">Reference proteome</keyword>
<protein>
    <submittedName>
        <fullName evidence="1">Uncharacterized protein</fullName>
    </submittedName>
</protein>
<name>A0ABU5NSH5_9BACI</name>
<gene>
    <name evidence="1" type="ORF">U6C28_22175</name>
</gene>
<proteinExistence type="predicted"/>
<dbReference type="EMBL" id="JAXUIA010000019">
    <property type="protein sequence ID" value="MEA0979008.1"/>
    <property type="molecule type" value="Genomic_DNA"/>
</dbReference>
<evidence type="ECO:0000313" key="1">
    <source>
        <dbReference type="EMBL" id="MEA0979008.1"/>
    </source>
</evidence>
<evidence type="ECO:0000313" key="2">
    <source>
        <dbReference type="Proteomes" id="UP001289615"/>
    </source>
</evidence>
<accession>A0ABU5NSH5</accession>
<comment type="caution">
    <text evidence="1">The sequence shown here is derived from an EMBL/GenBank/DDBJ whole genome shotgun (WGS) entry which is preliminary data.</text>
</comment>
<dbReference type="RefSeq" id="WP_322610879.1">
    <property type="nucleotide sequence ID" value="NZ_JAXLNX010000005.1"/>
</dbReference>
<organism evidence="1 2">
    <name type="scientific">Lysinibacillus irui</name>
    <dbReference type="NCBI Taxonomy" id="2998077"/>
    <lineage>
        <taxon>Bacteria</taxon>
        <taxon>Bacillati</taxon>
        <taxon>Bacillota</taxon>
        <taxon>Bacilli</taxon>
        <taxon>Bacillales</taxon>
        <taxon>Bacillaceae</taxon>
        <taxon>Lysinibacillus</taxon>
    </lineage>
</organism>
<sequence>MAILRNYSNTPTCEVEINITLVNAESVRFRIDLRFGPSFSAIHKELLCLKRDFLKLLLDLKQLEPTHLSMLEPHDPGLCIYHIPHYGQYFVPEYGIFQIPEDAREEEETRYKLLFVLDAYEMNKFGSTECGPALCLIVTMEQIHEFANSLHAEVMNLEDA</sequence>